<dbReference type="STRING" id="709986.Deima_2525"/>
<reference evidence="5" key="2">
    <citation type="submission" date="2011-01" db="EMBL/GenBank/DDBJ databases">
        <title>The complete genome of Deinococcus maricopensis DSM 21211.</title>
        <authorList>
            <consortium name="US DOE Joint Genome Institute (JGI-PGF)"/>
            <person name="Lucas S."/>
            <person name="Copeland A."/>
            <person name="Lapidus A."/>
            <person name="Goodwin L."/>
            <person name="Pitluck S."/>
            <person name="Kyrpides N."/>
            <person name="Mavromatis K."/>
            <person name="Pagani I."/>
            <person name="Ivanova N."/>
            <person name="Ovchinnikova G."/>
            <person name="Zeytun A."/>
            <person name="Detter J.C."/>
            <person name="Han C."/>
            <person name="Land M."/>
            <person name="Hauser L."/>
            <person name="Markowitz V."/>
            <person name="Cheng J.-F."/>
            <person name="Hugenholtz P."/>
            <person name="Woyke T."/>
            <person name="Wu D."/>
            <person name="Pukall R."/>
            <person name="Gehrich-Schroeter G."/>
            <person name="Brambilla E."/>
            <person name="Klenk H.-P."/>
            <person name="Eisen J.A."/>
        </authorList>
    </citation>
    <scope>NUCLEOTIDE SEQUENCE [LARGE SCALE GENOMIC DNA]</scope>
    <source>
        <strain evidence="5">DSM 21211 / LMG 22137 / NRRL B-23946 / LB-34</strain>
    </source>
</reference>
<dbReference type="AlphaFoldDB" id="E8UAS1"/>
<evidence type="ECO:0000313" key="4">
    <source>
        <dbReference type="EMBL" id="ADV68160.1"/>
    </source>
</evidence>
<dbReference type="PANTHER" id="PTHR30007:SF1">
    <property type="entry name" value="BLR1914 PROTEIN"/>
    <property type="match status" value="1"/>
</dbReference>
<organism evidence="4 5">
    <name type="scientific">Deinococcus maricopensis (strain DSM 21211 / LMG 22137 / NRRL B-23946 / LB-34)</name>
    <dbReference type="NCBI Taxonomy" id="709986"/>
    <lineage>
        <taxon>Bacteria</taxon>
        <taxon>Thermotogati</taxon>
        <taxon>Deinococcota</taxon>
        <taxon>Deinococci</taxon>
        <taxon>Deinococcales</taxon>
        <taxon>Deinococcaceae</taxon>
        <taxon>Deinococcus</taxon>
    </lineage>
</organism>
<dbReference type="GO" id="GO:0004803">
    <property type="term" value="F:transposase activity"/>
    <property type="evidence" value="ECO:0007669"/>
    <property type="project" value="InterPro"/>
</dbReference>
<dbReference type="NCBIfam" id="NF033580">
    <property type="entry name" value="transpos_IS5_3"/>
    <property type="match status" value="1"/>
</dbReference>
<dbReference type="KEGG" id="dmr:Deima_2525"/>
<feature type="domain" description="Insertion element IS402-like" evidence="3">
    <location>
        <begin position="58"/>
        <end position="130"/>
    </location>
</feature>
<feature type="compositionally biased region" description="Basic residues" evidence="1">
    <location>
        <begin position="220"/>
        <end position="232"/>
    </location>
</feature>
<evidence type="ECO:0000259" key="2">
    <source>
        <dbReference type="Pfam" id="PF01609"/>
    </source>
</evidence>
<feature type="domain" description="Transposase IS4-like" evidence="2">
    <location>
        <begin position="150"/>
        <end position="317"/>
    </location>
</feature>
<evidence type="ECO:0000256" key="1">
    <source>
        <dbReference type="SAM" id="MobiDB-lite"/>
    </source>
</evidence>
<dbReference type="EMBL" id="CP002454">
    <property type="protein sequence ID" value="ADV68160.1"/>
    <property type="molecule type" value="Genomic_DNA"/>
</dbReference>
<feature type="region of interest" description="Disordered" evidence="1">
    <location>
        <begin position="258"/>
        <end position="277"/>
    </location>
</feature>
<evidence type="ECO:0000313" key="5">
    <source>
        <dbReference type="Proteomes" id="UP000008635"/>
    </source>
</evidence>
<evidence type="ECO:0000259" key="3">
    <source>
        <dbReference type="Pfam" id="PF13340"/>
    </source>
</evidence>
<keyword evidence="5" id="KW-1185">Reference proteome</keyword>
<dbReference type="InterPro" id="IPR025161">
    <property type="entry name" value="IS402-like_dom"/>
</dbReference>
<dbReference type="GO" id="GO:0003677">
    <property type="term" value="F:DNA binding"/>
    <property type="evidence" value="ECO:0007669"/>
    <property type="project" value="InterPro"/>
</dbReference>
<dbReference type="Pfam" id="PF13340">
    <property type="entry name" value="DUF4096"/>
    <property type="match status" value="1"/>
</dbReference>
<feature type="compositionally biased region" description="Basic and acidic residues" evidence="1">
    <location>
        <begin position="267"/>
        <end position="277"/>
    </location>
</feature>
<accession>E8UAS1</accession>
<dbReference type="InterPro" id="IPR002559">
    <property type="entry name" value="Transposase_11"/>
</dbReference>
<dbReference type="Pfam" id="PF01609">
    <property type="entry name" value="DDE_Tnp_1"/>
    <property type="match status" value="1"/>
</dbReference>
<dbReference type="PANTHER" id="PTHR30007">
    <property type="entry name" value="PHP DOMAIN PROTEIN"/>
    <property type="match status" value="1"/>
</dbReference>
<sequence precursor="true">MPGTVAPLTNLAYAGHAPTGAVLPPAARHGTPVEPRGPVAFLKGNGSTFGLMLHRHDLTDAQWAAFQPHLPSPQGFGGRPRINHRNFVNAVLWLLRTGAPWRDLPPYYGHWSSISTRFYRWSRAGIWQQLLSCLQQIADEQHQIDWDTQFIDSTVIRTHHHAAGARGGQQHEALGRSRGGFSTKIHLKCEGGGKPLAVLLTGGERHEMVGFVPLLERGRVKRTGQGRPRSRPRQLVGDRGYSNGVARKELRRRGIRAVIPPKRDHRRPANDDQSVYRERNQVERAIVKLKRFRRLATRYDKRQVHDLVMITLAMALSWV</sequence>
<dbReference type="GO" id="GO:0006313">
    <property type="term" value="P:DNA transposition"/>
    <property type="evidence" value="ECO:0007669"/>
    <property type="project" value="InterPro"/>
</dbReference>
<reference evidence="4 5" key="1">
    <citation type="journal article" date="2011" name="Stand. Genomic Sci.">
        <title>Complete genome sequence of Deinococcus maricopensis type strain (LB-34).</title>
        <authorList>
            <person name="Pukall R."/>
            <person name="Zeytun A."/>
            <person name="Lucas S."/>
            <person name="Lapidus A."/>
            <person name="Hammon N."/>
            <person name="Deshpande S."/>
            <person name="Nolan M."/>
            <person name="Cheng J.F."/>
            <person name="Pitluck S."/>
            <person name="Liolios K."/>
            <person name="Pagani I."/>
            <person name="Mikhailova N."/>
            <person name="Ivanova N."/>
            <person name="Mavromatis K."/>
            <person name="Pati A."/>
            <person name="Tapia R."/>
            <person name="Han C."/>
            <person name="Goodwin L."/>
            <person name="Chen A."/>
            <person name="Palaniappan K."/>
            <person name="Land M."/>
            <person name="Hauser L."/>
            <person name="Chang Y.J."/>
            <person name="Jeffries C.D."/>
            <person name="Brambilla E.M."/>
            <person name="Rohde M."/>
            <person name="Goker M."/>
            <person name="Detter J.C."/>
            <person name="Woyke T."/>
            <person name="Bristow J."/>
            <person name="Eisen J.A."/>
            <person name="Markowitz V."/>
            <person name="Hugenholtz P."/>
            <person name="Kyrpides N.C."/>
            <person name="Klenk H.P."/>
        </authorList>
    </citation>
    <scope>NUCLEOTIDE SEQUENCE [LARGE SCALE GENOMIC DNA]</scope>
    <source>
        <strain evidence="5">DSM 21211 / LMG 22137 / NRRL B-23946 / LB-34</strain>
    </source>
</reference>
<dbReference type="HOGENOM" id="CLU_055261_5_0_0"/>
<dbReference type="eggNOG" id="COG3293">
    <property type="taxonomic scope" value="Bacteria"/>
</dbReference>
<feature type="region of interest" description="Disordered" evidence="1">
    <location>
        <begin position="220"/>
        <end position="243"/>
    </location>
</feature>
<gene>
    <name evidence="4" type="ordered locus">Deima_2525</name>
</gene>
<protein>
    <submittedName>
        <fullName evidence="4">Transposase IS4 family protein</fullName>
    </submittedName>
</protein>
<name>E8UAS1_DEIML</name>
<proteinExistence type="predicted"/>
<dbReference type="Proteomes" id="UP000008635">
    <property type="component" value="Chromosome"/>
</dbReference>